<evidence type="ECO:0000313" key="2">
    <source>
        <dbReference type="Proteomes" id="UP001597347"/>
    </source>
</evidence>
<dbReference type="Proteomes" id="UP001597347">
    <property type="component" value="Unassembled WGS sequence"/>
</dbReference>
<sequence length="188" mass="20159">MARLTDDDFDALRAQQDRARARPLGALRSADGEQRGEALDAWITAGDTLAEKAIAALDAGDDERAAALVRRIVDLPVVDGSTRTGLMAVDLVLVGEVLEPLEEGDAAGLLERPLRLLPDLPQPVADELRHVLAALTDYDLPAAVRRRIAAVVPLEDRLQPPFSGVPEDELPAAVTGVLRLVLRLRSDG</sequence>
<comment type="caution">
    <text evidence="1">The sequence shown here is derived from an EMBL/GenBank/DDBJ whole genome shotgun (WGS) entry which is preliminary data.</text>
</comment>
<keyword evidence="2" id="KW-1185">Reference proteome</keyword>
<proteinExistence type="predicted"/>
<accession>A0ABW4LHG8</accession>
<dbReference type="EMBL" id="JBHUEA010000031">
    <property type="protein sequence ID" value="MFD1722871.1"/>
    <property type="molecule type" value="Genomic_DNA"/>
</dbReference>
<evidence type="ECO:0000313" key="1">
    <source>
        <dbReference type="EMBL" id="MFD1722871.1"/>
    </source>
</evidence>
<organism evidence="1 2">
    <name type="scientific">Amnibacterium endophyticum</name>
    <dbReference type="NCBI Taxonomy" id="2109337"/>
    <lineage>
        <taxon>Bacteria</taxon>
        <taxon>Bacillati</taxon>
        <taxon>Actinomycetota</taxon>
        <taxon>Actinomycetes</taxon>
        <taxon>Micrococcales</taxon>
        <taxon>Microbacteriaceae</taxon>
        <taxon>Amnibacterium</taxon>
    </lineage>
</organism>
<dbReference type="RefSeq" id="WP_377936355.1">
    <property type="nucleotide sequence ID" value="NZ_JBHUEA010000031.1"/>
</dbReference>
<protein>
    <submittedName>
        <fullName evidence="1">Uncharacterized protein</fullName>
    </submittedName>
</protein>
<reference evidence="2" key="1">
    <citation type="journal article" date="2019" name="Int. J. Syst. Evol. Microbiol.">
        <title>The Global Catalogue of Microorganisms (GCM) 10K type strain sequencing project: providing services to taxonomists for standard genome sequencing and annotation.</title>
        <authorList>
            <consortium name="The Broad Institute Genomics Platform"/>
            <consortium name="The Broad Institute Genome Sequencing Center for Infectious Disease"/>
            <person name="Wu L."/>
            <person name="Ma J."/>
        </authorList>
    </citation>
    <scope>NUCLEOTIDE SEQUENCE [LARGE SCALE GENOMIC DNA]</scope>
    <source>
        <strain evidence="2">CGMCC 1.12471</strain>
    </source>
</reference>
<gene>
    <name evidence="1" type="ORF">ACFSBI_15055</name>
</gene>
<name>A0ABW4LHG8_9MICO</name>